<feature type="active site" description="Proton acceptor" evidence="15">
    <location>
        <position position="69"/>
    </location>
</feature>
<keyword evidence="11" id="KW-0443">Lipid metabolism</keyword>
<dbReference type="GO" id="GO:0005886">
    <property type="term" value="C:plasma membrane"/>
    <property type="evidence" value="ECO:0007669"/>
    <property type="project" value="UniProtKB-SubCell"/>
</dbReference>
<comment type="cofactor">
    <cofactor evidence="18">
        <name>Mg(2+)</name>
        <dbReference type="ChEBI" id="CHEBI:18420"/>
    </cofactor>
    <text evidence="18">Mn(2+), Zn(2+), Cd(2+) and Co(2+) support activity to lesser extents.</text>
</comment>
<evidence type="ECO:0000256" key="17">
    <source>
        <dbReference type="PIRSR" id="PIRSR600829-3"/>
    </source>
</evidence>
<dbReference type="GO" id="GO:0046872">
    <property type="term" value="F:metal ion binding"/>
    <property type="evidence" value="ECO:0007669"/>
    <property type="project" value="UniProtKB-KW"/>
</dbReference>
<evidence type="ECO:0000313" key="21">
    <source>
        <dbReference type="Proteomes" id="UP000230767"/>
    </source>
</evidence>
<evidence type="ECO:0000256" key="10">
    <source>
        <dbReference type="ARBA" id="ARBA00022989"/>
    </source>
</evidence>
<dbReference type="Gene3D" id="1.10.287.3610">
    <property type="match status" value="1"/>
</dbReference>
<evidence type="ECO:0000256" key="4">
    <source>
        <dbReference type="ARBA" id="ARBA00022516"/>
    </source>
</evidence>
<keyword evidence="10 19" id="KW-1133">Transmembrane helix</keyword>
<evidence type="ECO:0000256" key="19">
    <source>
        <dbReference type="SAM" id="Phobius"/>
    </source>
</evidence>
<name>A0A2M7R6Z6_9BACT</name>
<keyword evidence="18" id="KW-0479">Metal-binding</keyword>
<evidence type="ECO:0000256" key="2">
    <source>
        <dbReference type="ARBA" id="ARBA00005967"/>
    </source>
</evidence>
<evidence type="ECO:0000256" key="3">
    <source>
        <dbReference type="ARBA" id="ARBA00022475"/>
    </source>
</evidence>
<sequence>MFLGINFKKLVNSFKFAISGIKIAFQEEQTFRIEILIAILVIIAMFYFNLLLIERMVIFIIIFLVLTVELINSLLERILDITLPLFDIRVKKIKDISSAMVLFSYFIAIIIGALIFLPYLLTGT</sequence>
<feature type="binding site" evidence="16">
    <location>
        <position position="55"/>
    </location>
    <ligand>
        <name>substrate</name>
    </ligand>
</feature>
<feature type="binding site" evidence="17">
    <location>
        <position position="76"/>
    </location>
    <ligand>
        <name>ATP</name>
        <dbReference type="ChEBI" id="CHEBI:30616"/>
    </ligand>
</feature>
<evidence type="ECO:0000256" key="8">
    <source>
        <dbReference type="ARBA" id="ARBA00022777"/>
    </source>
</evidence>
<dbReference type="EMBL" id="PFLW01000042">
    <property type="protein sequence ID" value="PIY89198.1"/>
    <property type="molecule type" value="Genomic_DNA"/>
</dbReference>
<dbReference type="CDD" id="cd14265">
    <property type="entry name" value="UDPK_IM_like"/>
    <property type="match status" value="1"/>
</dbReference>
<evidence type="ECO:0008006" key="22">
    <source>
        <dbReference type="Google" id="ProtNLM"/>
    </source>
</evidence>
<dbReference type="GO" id="GO:0016301">
    <property type="term" value="F:kinase activity"/>
    <property type="evidence" value="ECO:0007669"/>
    <property type="project" value="UniProtKB-KW"/>
</dbReference>
<keyword evidence="8" id="KW-0418">Kinase</keyword>
<dbReference type="InterPro" id="IPR036945">
    <property type="entry name" value="DAGK_sf"/>
</dbReference>
<evidence type="ECO:0000256" key="13">
    <source>
        <dbReference type="ARBA" id="ARBA00023209"/>
    </source>
</evidence>
<evidence type="ECO:0000256" key="7">
    <source>
        <dbReference type="ARBA" id="ARBA00022741"/>
    </source>
</evidence>
<keyword evidence="4" id="KW-0444">Lipid biosynthesis</keyword>
<organism evidence="20 21">
    <name type="scientific">Candidatus Nealsonbacteria bacterium CG_4_10_14_0_8_um_filter_37_14</name>
    <dbReference type="NCBI Taxonomy" id="1974684"/>
    <lineage>
        <taxon>Bacteria</taxon>
        <taxon>Candidatus Nealsoniibacteriota</taxon>
    </lineage>
</organism>
<dbReference type="AlphaFoldDB" id="A0A2M7R6Z6"/>
<comment type="similarity">
    <text evidence="2">Belongs to the bacterial diacylglycerol kinase family.</text>
</comment>
<evidence type="ECO:0000256" key="15">
    <source>
        <dbReference type="PIRSR" id="PIRSR600829-1"/>
    </source>
</evidence>
<feature type="transmembrane region" description="Helical" evidence="19">
    <location>
        <begin position="31"/>
        <end position="50"/>
    </location>
</feature>
<dbReference type="Pfam" id="PF01219">
    <property type="entry name" value="DAGK_prokar"/>
    <property type="match status" value="1"/>
</dbReference>
<keyword evidence="18" id="KW-0460">Magnesium</keyword>
<feature type="binding site" evidence="17">
    <location>
        <position position="28"/>
    </location>
    <ligand>
        <name>ATP</name>
        <dbReference type="ChEBI" id="CHEBI:30616"/>
    </ligand>
</feature>
<evidence type="ECO:0000256" key="1">
    <source>
        <dbReference type="ARBA" id="ARBA00004651"/>
    </source>
</evidence>
<keyword evidence="6 19" id="KW-0812">Transmembrane</keyword>
<accession>A0A2M7R6Z6</accession>
<evidence type="ECO:0000256" key="18">
    <source>
        <dbReference type="PIRSR" id="PIRSR600829-4"/>
    </source>
</evidence>
<evidence type="ECO:0000313" key="20">
    <source>
        <dbReference type="EMBL" id="PIY89198.1"/>
    </source>
</evidence>
<evidence type="ECO:0000256" key="12">
    <source>
        <dbReference type="ARBA" id="ARBA00023136"/>
    </source>
</evidence>
<dbReference type="PANTHER" id="PTHR34299">
    <property type="entry name" value="DIACYLGLYCEROL KINASE"/>
    <property type="match status" value="1"/>
</dbReference>
<proteinExistence type="inferred from homology"/>
<keyword evidence="12 19" id="KW-0472">Membrane</keyword>
<dbReference type="InterPro" id="IPR033717">
    <property type="entry name" value="UDPK"/>
</dbReference>
<feature type="binding site" evidence="16">
    <location>
        <position position="69"/>
    </location>
    <ligand>
        <name>substrate</name>
    </ligand>
</feature>
<keyword evidence="14" id="KW-1208">Phospholipid metabolism</keyword>
<evidence type="ECO:0000256" key="9">
    <source>
        <dbReference type="ARBA" id="ARBA00022840"/>
    </source>
</evidence>
<dbReference type="GO" id="GO:0005524">
    <property type="term" value="F:ATP binding"/>
    <property type="evidence" value="ECO:0007669"/>
    <property type="project" value="UniProtKB-KW"/>
</dbReference>
<comment type="caution">
    <text evidence="20">The sequence shown here is derived from an EMBL/GenBank/DDBJ whole genome shotgun (WGS) entry which is preliminary data.</text>
</comment>
<evidence type="ECO:0000256" key="5">
    <source>
        <dbReference type="ARBA" id="ARBA00022679"/>
    </source>
</evidence>
<dbReference type="PANTHER" id="PTHR34299:SF1">
    <property type="entry name" value="DIACYLGLYCEROL KINASE"/>
    <property type="match status" value="1"/>
</dbReference>
<feature type="binding site" evidence="18">
    <location>
        <position position="28"/>
    </location>
    <ligand>
        <name>a divalent metal cation</name>
        <dbReference type="ChEBI" id="CHEBI:60240"/>
    </ligand>
</feature>
<keyword evidence="13" id="KW-0594">Phospholipid biosynthesis</keyword>
<evidence type="ECO:0000256" key="11">
    <source>
        <dbReference type="ARBA" id="ARBA00023098"/>
    </source>
</evidence>
<evidence type="ECO:0000256" key="14">
    <source>
        <dbReference type="ARBA" id="ARBA00023264"/>
    </source>
</evidence>
<keyword evidence="7 17" id="KW-0547">Nucleotide-binding</keyword>
<dbReference type="InterPro" id="IPR000829">
    <property type="entry name" value="DAGK"/>
</dbReference>
<feature type="binding site" evidence="16">
    <location>
        <position position="98"/>
    </location>
    <ligand>
        <name>substrate</name>
    </ligand>
</feature>
<keyword evidence="5" id="KW-0808">Transferase</keyword>
<feature type="transmembrane region" description="Helical" evidence="19">
    <location>
        <begin position="96"/>
        <end position="121"/>
    </location>
</feature>
<feature type="binding site" evidence="17">
    <location>
        <begin position="94"/>
        <end position="95"/>
    </location>
    <ligand>
        <name>ATP</name>
        <dbReference type="ChEBI" id="CHEBI:30616"/>
    </ligand>
</feature>
<comment type="subcellular location">
    <subcellularLocation>
        <location evidence="1">Cell membrane</location>
        <topology evidence="1">Multi-pass membrane protein</topology>
    </subcellularLocation>
</comment>
<feature type="binding site" evidence="18">
    <location>
        <position position="76"/>
    </location>
    <ligand>
        <name>a divalent metal cation</name>
        <dbReference type="ChEBI" id="CHEBI:60240"/>
    </ligand>
</feature>
<keyword evidence="9 17" id="KW-0067">ATP-binding</keyword>
<keyword evidence="3" id="KW-1003">Cell membrane</keyword>
<reference evidence="21" key="1">
    <citation type="submission" date="2017-09" db="EMBL/GenBank/DDBJ databases">
        <title>Depth-based differentiation of microbial function through sediment-hosted aquifers and enrichment of novel symbionts in the deep terrestrial subsurface.</title>
        <authorList>
            <person name="Probst A.J."/>
            <person name="Ladd B."/>
            <person name="Jarett J.K."/>
            <person name="Geller-Mcgrath D.E."/>
            <person name="Sieber C.M.K."/>
            <person name="Emerson J.B."/>
            <person name="Anantharaman K."/>
            <person name="Thomas B.C."/>
            <person name="Malmstrom R."/>
            <person name="Stieglmeier M."/>
            <person name="Klingl A."/>
            <person name="Woyke T."/>
            <person name="Ryan C.M."/>
            <person name="Banfield J.F."/>
        </authorList>
    </citation>
    <scope>NUCLEOTIDE SEQUENCE [LARGE SCALE GENOMIC DNA]</scope>
</reference>
<dbReference type="Proteomes" id="UP000230767">
    <property type="component" value="Unassembled WGS sequence"/>
</dbReference>
<evidence type="ECO:0000256" key="16">
    <source>
        <dbReference type="PIRSR" id="PIRSR600829-2"/>
    </source>
</evidence>
<dbReference type="GO" id="GO:0008654">
    <property type="term" value="P:phospholipid biosynthetic process"/>
    <property type="evidence" value="ECO:0007669"/>
    <property type="project" value="UniProtKB-KW"/>
</dbReference>
<evidence type="ECO:0000256" key="6">
    <source>
        <dbReference type="ARBA" id="ARBA00022692"/>
    </source>
</evidence>
<feature type="transmembrane region" description="Helical" evidence="19">
    <location>
        <begin position="56"/>
        <end position="75"/>
    </location>
</feature>
<protein>
    <recommendedName>
        <fullName evidence="22">Diacylglycerol kinase</fullName>
    </recommendedName>
</protein>
<gene>
    <name evidence="20" type="ORF">COY73_01620</name>
</gene>